<accession>A0ABT1JZH4</accession>
<sequence length="127" mass="14425">MAEPPPDPPSRPSIDFDHDQLRKKAAPAFDAAAEAWRRAVREAYAALDALGGWPAHEEADKAFVEWYKPKRDEMRHWTTDFAKVYEDIADGILTMRANTAKVDWGIADDLNLSDVPVYDWPKGDTPW</sequence>
<protein>
    <recommendedName>
        <fullName evidence="3">WXG100 family type VII secretion target</fullName>
    </recommendedName>
</protein>
<proteinExistence type="predicted"/>
<organism evidence="1 2">
    <name type="scientific">Nonomuraea roseoviolacea subsp. carminata</name>
    <dbReference type="NCBI Taxonomy" id="160689"/>
    <lineage>
        <taxon>Bacteria</taxon>
        <taxon>Bacillati</taxon>
        <taxon>Actinomycetota</taxon>
        <taxon>Actinomycetes</taxon>
        <taxon>Streptosporangiales</taxon>
        <taxon>Streptosporangiaceae</taxon>
        <taxon>Nonomuraea</taxon>
    </lineage>
</organism>
<evidence type="ECO:0000313" key="1">
    <source>
        <dbReference type="EMBL" id="MCP2347147.1"/>
    </source>
</evidence>
<evidence type="ECO:0008006" key="3">
    <source>
        <dbReference type="Google" id="ProtNLM"/>
    </source>
</evidence>
<dbReference type="Proteomes" id="UP001320766">
    <property type="component" value="Unassembled WGS sequence"/>
</dbReference>
<gene>
    <name evidence="1" type="ORF">HD595_003269</name>
</gene>
<keyword evidence="2" id="KW-1185">Reference proteome</keyword>
<dbReference type="EMBL" id="JAMZEC010000001">
    <property type="protein sequence ID" value="MCP2347147.1"/>
    <property type="molecule type" value="Genomic_DNA"/>
</dbReference>
<name>A0ABT1JZH4_9ACTN</name>
<comment type="caution">
    <text evidence="1">The sequence shown here is derived from an EMBL/GenBank/DDBJ whole genome shotgun (WGS) entry which is preliminary data.</text>
</comment>
<evidence type="ECO:0000313" key="2">
    <source>
        <dbReference type="Proteomes" id="UP001320766"/>
    </source>
</evidence>
<reference evidence="1 2" key="1">
    <citation type="submission" date="2022-06" db="EMBL/GenBank/DDBJ databases">
        <title>Sequencing the genomes of 1000 actinobacteria strains.</title>
        <authorList>
            <person name="Klenk H.-P."/>
        </authorList>
    </citation>
    <scope>NUCLEOTIDE SEQUENCE [LARGE SCALE GENOMIC DNA]</scope>
    <source>
        <strain evidence="1 2">DSM 44170</strain>
    </source>
</reference>
<dbReference type="RefSeq" id="WP_253769912.1">
    <property type="nucleotide sequence ID" value="NZ_BAAAVE010000022.1"/>
</dbReference>